<keyword evidence="1" id="KW-0812">Transmembrane</keyword>
<dbReference type="AlphaFoldDB" id="A0AAV5UA41"/>
<evidence type="ECO:0000313" key="2">
    <source>
        <dbReference type="EMBL" id="GMT03739.1"/>
    </source>
</evidence>
<feature type="transmembrane region" description="Helical" evidence="1">
    <location>
        <begin position="52"/>
        <end position="72"/>
    </location>
</feature>
<protein>
    <submittedName>
        <fullName evidence="2">Uncharacterized protein</fullName>
    </submittedName>
</protein>
<keyword evidence="1" id="KW-0472">Membrane</keyword>
<accession>A0AAV5UA41</accession>
<dbReference type="Proteomes" id="UP001432027">
    <property type="component" value="Unassembled WGS sequence"/>
</dbReference>
<evidence type="ECO:0000313" key="3">
    <source>
        <dbReference type="Proteomes" id="UP001432027"/>
    </source>
</evidence>
<name>A0AAV5UA41_9BILA</name>
<reference evidence="2" key="1">
    <citation type="submission" date="2023-10" db="EMBL/GenBank/DDBJ databases">
        <title>Genome assembly of Pristionchus species.</title>
        <authorList>
            <person name="Yoshida K."/>
            <person name="Sommer R.J."/>
        </authorList>
    </citation>
    <scope>NUCLEOTIDE SEQUENCE</scope>
    <source>
        <strain evidence="2">RS0144</strain>
    </source>
</reference>
<evidence type="ECO:0000256" key="1">
    <source>
        <dbReference type="SAM" id="Phobius"/>
    </source>
</evidence>
<proteinExistence type="predicted"/>
<organism evidence="2 3">
    <name type="scientific">Pristionchus entomophagus</name>
    <dbReference type="NCBI Taxonomy" id="358040"/>
    <lineage>
        <taxon>Eukaryota</taxon>
        <taxon>Metazoa</taxon>
        <taxon>Ecdysozoa</taxon>
        <taxon>Nematoda</taxon>
        <taxon>Chromadorea</taxon>
        <taxon>Rhabditida</taxon>
        <taxon>Rhabditina</taxon>
        <taxon>Diplogasteromorpha</taxon>
        <taxon>Diplogasteroidea</taxon>
        <taxon>Neodiplogasteridae</taxon>
        <taxon>Pristionchus</taxon>
    </lineage>
</organism>
<feature type="transmembrane region" description="Helical" evidence="1">
    <location>
        <begin position="20"/>
        <end position="40"/>
    </location>
</feature>
<keyword evidence="3" id="KW-1185">Reference proteome</keyword>
<comment type="caution">
    <text evidence="2">The sequence shown here is derived from an EMBL/GenBank/DDBJ whole genome shotgun (WGS) entry which is preliminary data.</text>
</comment>
<dbReference type="EMBL" id="BTSX01000006">
    <property type="protein sequence ID" value="GMT03739.1"/>
    <property type="molecule type" value="Genomic_DNA"/>
</dbReference>
<feature type="non-terminal residue" evidence="2">
    <location>
        <position position="1"/>
    </location>
</feature>
<sequence length="161" mass="17384">LLLLLLSLRVHSTILPLLHLVRLVLLVLLLLQSLVARVTYRIYVAVVARGGHAAVLHAVAAAVVLVVDALHLGEVDGEEQELDAGPLAPGDAILRHRQLLHVEHHVHRLSVNGSLGHVSCRLRSLLQQRLGADNASAVGHLLDQVLDLEHEIGLEGEVVDV</sequence>
<feature type="non-terminal residue" evidence="2">
    <location>
        <position position="161"/>
    </location>
</feature>
<gene>
    <name evidence="2" type="ORF">PENTCL1PPCAC_25913</name>
</gene>
<keyword evidence="1" id="KW-1133">Transmembrane helix</keyword>